<dbReference type="Proteomes" id="UP000652761">
    <property type="component" value="Unassembled WGS sequence"/>
</dbReference>
<proteinExistence type="predicted"/>
<gene>
    <name evidence="1" type="ORF">Taro_045764</name>
</gene>
<protein>
    <submittedName>
        <fullName evidence="1">Uncharacterized protein</fullName>
    </submittedName>
</protein>
<evidence type="ECO:0000313" key="1">
    <source>
        <dbReference type="EMBL" id="MQM12846.1"/>
    </source>
</evidence>
<dbReference type="EMBL" id="NMUH01005474">
    <property type="protein sequence ID" value="MQM12846.1"/>
    <property type="molecule type" value="Genomic_DNA"/>
</dbReference>
<comment type="caution">
    <text evidence="1">The sequence shown here is derived from an EMBL/GenBank/DDBJ whole genome shotgun (WGS) entry which is preliminary data.</text>
</comment>
<reference evidence="1" key="1">
    <citation type="submission" date="2017-07" db="EMBL/GenBank/DDBJ databases">
        <title>Taro Niue Genome Assembly and Annotation.</title>
        <authorList>
            <person name="Atibalentja N."/>
            <person name="Keating K."/>
            <person name="Fields C.J."/>
        </authorList>
    </citation>
    <scope>NUCLEOTIDE SEQUENCE</scope>
    <source>
        <strain evidence="1">Niue_2</strain>
        <tissue evidence="1">Leaf</tissue>
    </source>
</reference>
<name>A0A843WXT7_COLES</name>
<accession>A0A843WXT7</accession>
<sequence>MAAGGSRAAAESLGGDLAEEVAGTLLRLPTPLGAVPLRLLTSQRKKLADSLASDLARMGISPSPVQHPDRTNTTLWLSVSSLRLQFDPNMIVHHYDVDVRPESLPMAVKAELFRVYAAQFPLQVLAYDGHRSLLSPGLLPEGDFRAATQAGMLHVGLKLLKAVPLQELQLDAKHVVYF</sequence>
<keyword evidence="2" id="KW-1185">Reference proteome</keyword>
<dbReference type="OrthoDB" id="1747533at2759"/>
<evidence type="ECO:0000313" key="2">
    <source>
        <dbReference type="Proteomes" id="UP000652761"/>
    </source>
</evidence>
<dbReference type="AlphaFoldDB" id="A0A843WXT7"/>
<organism evidence="1 2">
    <name type="scientific">Colocasia esculenta</name>
    <name type="common">Wild taro</name>
    <name type="synonym">Arum esculentum</name>
    <dbReference type="NCBI Taxonomy" id="4460"/>
    <lineage>
        <taxon>Eukaryota</taxon>
        <taxon>Viridiplantae</taxon>
        <taxon>Streptophyta</taxon>
        <taxon>Embryophyta</taxon>
        <taxon>Tracheophyta</taxon>
        <taxon>Spermatophyta</taxon>
        <taxon>Magnoliopsida</taxon>
        <taxon>Liliopsida</taxon>
        <taxon>Araceae</taxon>
        <taxon>Aroideae</taxon>
        <taxon>Colocasieae</taxon>
        <taxon>Colocasia</taxon>
    </lineage>
</organism>